<feature type="compositionally biased region" description="Acidic residues" evidence="9">
    <location>
        <begin position="402"/>
        <end position="428"/>
    </location>
</feature>
<dbReference type="Gene3D" id="3.10.50.10">
    <property type="match status" value="1"/>
</dbReference>
<evidence type="ECO:0000256" key="6">
    <source>
        <dbReference type="ARBA" id="ARBA00023326"/>
    </source>
</evidence>
<dbReference type="SUPFAM" id="SSF51445">
    <property type="entry name" value="(Trans)glycosidases"/>
    <property type="match status" value="1"/>
</dbReference>
<dbReference type="InterPro" id="IPR050314">
    <property type="entry name" value="Glycosyl_Hydrlase_18"/>
</dbReference>
<evidence type="ECO:0000256" key="3">
    <source>
        <dbReference type="ARBA" id="ARBA00023024"/>
    </source>
</evidence>
<evidence type="ECO:0000256" key="1">
    <source>
        <dbReference type="ARBA" id="ARBA00000822"/>
    </source>
</evidence>
<dbReference type="Pfam" id="PF00704">
    <property type="entry name" value="Glyco_hydro_18"/>
    <property type="match status" value="1"/>
</dbReference>
<dbReference type="AlphaFoldDB" id="A0A9W8I5E6"/>
<dbReference type="GO" id="GO:0000272">
    <property type="term" value="P:polysaccharide catabolic process"/>
    <property type="evidence" value="ECO:0007669"/>
    <property type="project" value="UniProtKB-KW"/>
</dbReference>
<dbReference type="GO" id="GO:0008061">
    <property type="term" value="F:chitin binding"/>
    <property type="evidence" value="ECO:0007669"/>
    <property type="project" value="InterPro"/>
</dbReference>
<keyword evidence="10" id="KW-0732">Signal</keyword>
<proteinExistence type="inferred from homology"/>
<comment type="caution">
    <text evidence="12">The sequence shown here is derived from an EMBL/GenBank/DDBJ whole genome shotgun (WGS) entry which is preliminary data.</text>
</comment>
<feature type="region of interest" description="Disordered" evidence="9">
    <location>
        <begin position="390"/>
        <end position="543"/>
    </location>
</feature>
<feature type="chain" id="PRO_5040910943" description="GH18 domain-containing protein" evidence="10">
    <location>
        <begin position="18"/>
        <end position="589"/>
    </location>
</feature>
<feature type="domain" description="GH18" evidence="11">
    <location>
        <begin position="19"/>
        <end position="395"/>
    </location>
</feature>
<feature type="compositionally biased region" description="Polar residues" evidence="9">
    <location>
        <begin position="531"/>
        <end position="543"/>
    </location>
</feature>
<keyword evidence="5 7" id="KW-0326">Glycosidase</keyword>
<dbReference type="InterPro" id="IPR001579">
    <property type="entry name" value="Glyco_hydro_18_chit_AS"/>
</dbReference>
<dbReference type="InterPro" id="IPR005089">
    <property type="entry name" value="CBM19"/>
</dbReference>
<dbReference type="Pfam" id="PF03427">
    <property type="entry name" value="CBM_19"/>
    <property type="match status" value="1"/>
</dbReference>
<dbReference type="SUPFAM" id="SSF54556">
    <property type="entry name" value="Chitinase insertion domain"/>
    <property type="match status" value="1"/>
</dbReference>
<protein>
    <recommendedName>
        <fullName evidence="11">GH18 domain-containing protein</fullName>
    </recommendedName>
</protein>
<accession>A0A9W8I5E6</accession>
<evidence type="ECO:0000256" key="10">
    <source>
        <dbReference type="SAM" id="SignalP"/>
    </source>
</evidence>
<dbReference type="GO" id="GO:0006032">
    <property type="term" value="P:chitin catabolic process"/>
    <property type="evidence" value="ECO:0007669"/>
    <property type="project" value="UniProtKB-KW"/>
</dbReference>
<feature type="signal peptide" evidence="10">
    <location>
        <begin position="1"/>
        <end position="17"/>
    </location>
</feature>
<dbReference type="InterPro" id="IPR001223">
    <property type="entry name" value="Glyco_hydro18_cat"/>
</dbReference>
<keyword evidence="3" id="KW-0146">Chitin degradation</keyword>
<comment type="catalytic activity">
    <reaction evidence="1">
        <text>Random endo-hydrolysis of N-acetyl-beta-D-glucosaminide (1-&gt;4)-beta-linkages in chitin and chitodextrins.</text>
        <dbReference type="EC" id="3.2.1.14"/>
    </reaction>
</comment>
<reference evidence="12" key="1">
    <citation type="submission" date="2022-07" db="EMBL/GenBank/DDBJ databases">
        <title>Phylogenomic reconstructions and comparative analyses of Kickxellomycotina fungi.</title>
        <authorList>
            <person name="Reynolds N.K."/>
            <person name="Stajich J.E."/>
            <person name="Barry K."/>
            <person name="Grigoriev I.V."/>
            <person name="Crous P."/>
            <person name="Smith M.E."/>
        </authorList>
    </citation>
    <scope>NUCLEOTIDE SEQUENCE</scope>
    <source>
        <strain evidence="12">NRRL 1565</strain>
    </source>
</reference>
<comment type="similarity">
    <text evidence="8">Belongs to the glycosyl hydrolase 18 family.</text>
</comment>
<dbReference type="PROSITE" id="PS51910">
    <property type="entry name" value="GH18_2"/>
    <property type="match status" value="1"/>
</dbReference>
<name>A0A9W8I5E6_9FUNG</name>
<feature type="compositionally biased region" description="Low complexity" evidence="9">
    <location>
        <begin position="452"/>
        <end position="514"/>
    </location>
</feature>
<dbReference type="Proteomes" id="UP001140094">
    <property type="component" value="Unassembled WGS sequence"/>
</dbReference>
<dbReference type="Gene3D" id="3.20.20.80">
    <property type="entry name" value="Glycosidases"/>
    <property type="match status" value="1"/>
</dbReference>
<evidence type="ECO:0000259" key="11">
    <source>
        <dbReference type="PROSITE" id="PS51910"/>
    </source>
</evidence>
<evidence type="ECO:0000256" key="7">
    <source>
        <dbReference type="RuleBase" id="RU000489"/>
    </source>
</evidence>
<evidence type="ECO:0000313" key="13">
    <source>
        <dbReference type="Proteomes" id="UP001140094"/>
    </source>
</evidence>
<dbReference type="PANTHER" id="PTHR11177">
    <property type="entry name" value="CHITINASE"/>
    <property type="match status" value="1"/>
</dbReference>
<dbReference type="GO" id="GO:0008843">
    <property type="term" value="F:endochitinase activity"/>
    <property type="evidence" value="ECO:0007669"/>
    <property type="project" value="UniProtKB-EC"/>
</dbReference>
<dbReference type="OrthoDB" id="73875at2759"/>
<evidence type="ECO:0000256" key="4">
    <source>
        <dbReference type="ARBA" id="ARBA00023277"/>
    </source>
</evidence>
<organism evidence="12 13">
    <name type="scientific">Coemansia guatemalensis</name>
    <dbReference type="NCBI Taxonomy" id="2761395"/>
    <lineage>
        <taxon>Eukaryota</taxon>
        <taxon>Fungi</taxon>
        <taxon>Fungi incertae sedis</taxon>
        <taxon>Zoopagomycota</taxon>
        <taxon>Kickxellomycotina</taxon>
        <taxon>Kickxellomycetes</taxon>
        <taxon>Kickxellales</taxon>
        <taxon>Kickxellaceae</taxon>
        <taxon>Coemansia</taxon>
    </lineage>
</organism>
<dbReference type="InterPro" id="IPR017853">
    <property type="entry name" value="GH"/>
</dbReference>
<sequence length="589" mass="63099">MILYAWLLLVIATLTSAKPIFVGYYSLWRQEQNKEVDLTKYTHINLSFAIAEDDGSVVFKDTVEMPNLVMEIKAKGPKVLVSVGGWTGSKAISTILADETKSAKFTSQIIDLVKSNELDGIDIDWEYPGKKGLECNAVDLKKDTPRFLKFLRQLRSKFDSEFGSHKKLISLAVAAEPFHIDGKPTNDVAEFAKVVDYASIMAFDVNGGWSKTTGPNAPLNFEQGKGDAFSLASAIESWTSAKWPANQLVAGLPFYGRALTASEDMTKDPDNMYQPKEKIIPKGDWEDAKEKADAACGVEEAFTGQYLYQHLRQSALTGPDKAHEDWIRTWDKVSETPWLFNPRNKTFITYDDPQSITAKVKLASEKGLAGAMVWATDKDYRSELVKAMLSWPEGGSGNNQDDSSEPGTEDDSPSPDDDSSSLDTGDAEPTDKIGDPTDATGDPADTYEDPTDPTGDTTDATGDTTDATGDTTDATGDTTDATGDATDATGDAADATGDATDATGDATDATGDATDTTEDPADTSEDPADNNKGTCSTEGQLSCTAPGTSPDYTVCIFGSPIKLQCGPGTVCVKLEGAIYCGWGNPGNNS</sequence>
<dbReference type="PROSITE" id="PS01095">
    <property type="entry name" value="GH18_1"/>
    <property type="match status" value="1"/>
</dbReference>
<evidence type="ECO:0000256" key="5">
    <source>
        <dbReference type="ARBA" id="ARBA00023295"/>
    </source>
</evidence>
<dbReference type="EMBL" id="JANBUO010000050">
    <property type="protein sequence ID" value="KAJ2808403.1"/>
    <property type="molecule type" value="Genomic_DNA"/>
</dbReference>
<dbReference type="InterPro" id="IPR029070">
    <property type="entry name" value="Chitinase_insertion_sf"/>
</dbReference>
<keyword evidence="6" id="KW-0624">Polysaccharide degradation</keyword>
<evidence type="ECO:0000256" key="9">
    <source>
        <dbReference type="SAM" id="MobiDB-lite"/>
    </source>
</evidence>
<dbReference type="SMART" id="SM00636">
    <property type="entry name" value="Glyco_18"/>
    <property type="match status" value="1"/>
</dbReference>
<evidence type="ECO:0000256" key="2">
    <source>
        <dbReference type="ARBA" id="ARBA00022801"/>
    </source>
</evidence>
<dbReference type="PANTHER" id="PTHR11177:SF392">
    <property type="entry name" value="HAP41P"/>
    <property type="match status" value="1"/>
</dbReference>
<keyword evidence="13" id="KW-1185">Reference proteome</keyword>
<dbReference type="GO" id="GO:0005576">
    <property type="term" value="C:extracellular region"/>
    <property type="evidence" value="ECO:0007669"/>
    <property type="project" value="TreeGrafter"/>
</dbReference>
<keyword evidence="4" id="KW-0119">Carbohydrate metabolism</keyword>
<evidence type="ECO:0000313" key="12">
    <source>
        <dbReference type="EMBL" id="KAJ2808403.1"/>
    </source>
</evidence>
<keyword evidence="2 7" id="KW-0378">Hydrolase</keyword>
<evidence type="ECO:0000256" key="8">
    <source>
        <dbReference type="RuleBase" id="RU004453"/>
    </source>
</evidence>
<feature type="compositionally biased region" description="Acidic residues" evidence="9">
    <location>
        <begin position="515"/>
        <end position="528"/>
    </location>
</feature>
<gene>
    <name evidence="12" type="ORF">H4R20_000886</name>
</gene>
<dbReference type="InterPro" id="IPR011583">
    <property type="entry name" value="Chitinase_II/V-like_cat"/>
</dbReference>